<dbReference type="PANTHER" id="PTHR37984">
    <property type="entry name" value="PROTEIN CBG26694"/>
    <property type="match status" value="1"/>
</dbReference>
<reference evidence="1" key="1">
    <citation type="submission" date="2017-05" db="UniProtKB">
        <authorList>
            <consortium name="EnsemblMetazoa"/>
        </authorList>
    </citation>
    <scope>IDENTIFICATION</scope>
</reference>
<protein>
    <submittedName>
        <fullName evidence="1">Uncharacterized protein</fullName>
    </submittedName>
</protein>
<dbReference type="InterPro" id="IPR050951">
    <property type="entry name" value="Retrovirus_Pol_polyprotein"/>
</dbReference>
<dbReference type="InParanoid" id="A0A1X7U8Z4"/>
<dbReference type="AlphaFoldDB" id="A0A1X7U8Z4"/>
<organism evidence="1">
    <name type="scientific">Amphimedon queenslandica</name>
    <name type="common">Sponge</name>
    <dbReference type="NCBI Taxonomy" id="400682"/>
    <lineage>
        <taxon>Eukaryota</taxon>
        <taxon>Metazoa</taxon>
        <taxon>Porifera</taxon>
        <taxon>Demospongiae</taxon>
        <taxon>Heteroscleromorpha</taxon>
        <taxon>Haplosclerida</taxon>
        <taxon>Niphatidae</taxon>
        <taxon>Amphimedon</taxon>
    </lineage>
</organism>
<sequence length="134" mass="15284">MESFVQANIIFLPANDAKLQEYRQGQVEDDICSQIIQWCQSEWSNRGSVSSDLQCYWTIRTELSYVNGLLLLRNRIVIPKSLQRMTLQKIHQGRQGISKCYGSFDCSLVARSLQRPGSLCQDLPTVLSDNPTDQ</sequence>
<dbReference type="OrthoDB" id="775972at2759"/>
<evidence type="ECO:0000313" key="1">
    <source>
        <dbReference type="EnsemblMetazoa" id="Aqu2.1.24422_001"/>
    </source>
</evidence>
<dbReference type="OMA" id="WTIRTEL"/>
<dbReference type="EnsemblMetazoa" id="Aqu2.1.24422_001">
    <property type="protein sequence ID" value="Aqu2.1.24422_001"/>
    <property type="gene ID" value="Aqu2.1.24422"/>
</dbReference>
<dbReference type="STRING" id="400682.A0A1X7U8Z4"/>
<name>A0A1X7U8Z4_AMPQE</name>
<accession>A0A1X7U8Z4</accession>
<proteinExistence type="predicted"/>
<dbReference type="PANTHER" id="PTHR37984:SF9">
    <property type="entry name" value="INTEGRASE CATALYTIC DOMAIN-CONTAINING PROTEIN"/>
    <property type="match status" value="1"/>
</dbReference>